<dbReference type="EMBL" id="LS483460">
    <property type="protein sequence ID" value="SQI00621.1"/>
    <property type="molecule type" value="Genomic_DNA"/>
</dbReference>
<evidence type="ECO:0000313" key="6">
    <source>
        <dbReference type="Proteomes" id="UP000594905"/>
    </source>
</evidence>
<organism evidence="2 4">
    <name type="scientific">Corynebacterium minutissimum</name>
    <dbReference type="NCBI Taxonomy" id="38301"/>
    <lineage>
        <taxon>Bacteria</taxon>
        <taxon>Bacillati</taxon>
        <taxon>Actinomycetota</taxon>
        <taxon>Actinomycetes</taxon>
        <taxon>Mycobacteriales</taxon>
        <taxon>Corynebacteriaceae</taxon>
        <taxon>Corynebacterium</taxon>
    </lineage>
</organism>
<sequence length="76" mass="8668">MPAFLIKYHRPTGALNVTEFETLTEATLARHDLDQINDDPDVELVAIGAKNLESVRHTHARYFFREKTAPPYPFVA</sequence>
<dbReference type="EMBL" id="CP065689">
    <property type="protein sequence ID" value="QPS60520.1"/>
    <property type="molecule type" value="Genomic_DNA"/>
</dbReference>
<proteinExistence type="predicted"/>
<dbReference type="RefSeq" id="WP_039674063.1">
    <property type="nucleotide sequence ID" value="NZ_CP065689.1"/>
</dbReference>
<dbReference type="OrthoDB" id="4418218at2"/>
<dbReference type="AlphaFoldDB" id="A0A2X4RF05"/>
<accession>A0A2X4RF05</accession>
<keyword evidence="6" id="KW-1185">Reference proteome</keyword>
<dbReference type="EMBL" id="UFXP01000001">
    <property type="protein sequence ID" value="STC75266.1"/>
    <property type="molecule type" value="Genomic_DNA"/>
</dbReference>
<dbReference type="GeneID" id="70783820"/>
<evidence type="ECO:0000313" key="4">
    <source>
        <dbReference type="Proteomes" id="UP000249264"/>
    </source>
</evidence>
<evidence type="ECO:0000313" key="3">
    <source>
        <dbReference type="EMBL" id="STC75266.1"/>
    </source>
</evidence>
<evidence type="ECO:0000313" key="5">
    <source>
        <dbReference type="Proteomes" id="UP000254287"/>
    </source>
</evidence>
<dbReference type="Proteomes" id="UP000594905">
    <property type="component" value="Chromosome"/>
</dbReference>
<reference evidence="4 5" key="1">
    <citation type="submission" date="2018-06" db="EMBL/GenBank/DDBJ databases">
        <authorList>
            <consortium name="Pathogen Informatics"/>
            <person name="Doyle S."/>
        </authorList>
    </citation>
    <scope>NUCLEOTIDE SEQUENCE [LARGE SCALE GENOMIC DNA]</scope>
    <source>
        <strain evidence="2 4">NCTC10288</strain>
        <strain evidence="3 5">NCTC10289</strain>
    </source>
</reference>
<dbReference type="Proteomes" id="UP000254287">
    <property type="component" value="Unassembled WGS sequence"/>
</dbReference>
<gene>
    <name evidence="1" type="ORF">I6G51_04815</name>
    <name evidence="2" type="ORF">NCTC10288_01939</name>
    <name evidence="3" type="ORF">NCTC10289_00630</name>
</gene>
<evidence type="ECO:0000313" key="1">
    <source>
        <dbReference type="EMBL" id="QPS60520.1"/>
    </source>
</evidence>
<name>A0A2X4RF05_9CORY</name>
<dbReference type="KEGG" id="cmin:NCTC10288_01939"/>
<dbReference type="Proteomes" id="UP000249264">
    <property type="component" value="Chromosome 1"/>
</dbReference>
<evidence type="ECO:0000313" key="2">
    <source>
        <dbReference type="EMBL" id="SQI00621.1"/>
    </source>
</evidence>
<reference evidence="1 6" key="2">
    <citation type="submission" date="2020-12" db="EMBL/GenBank/DDBJ databases">
        <title>FDA dAtabase for Regulatory Grade micrObial Sequences (FDA-ARGOS): Supporting development and validation of Infectious Disease Dx tests.</title>
        <authorList>
            <person name="Sproer C."/>
            <person name="Gronow S."/>
            <person name="Severitt S."/>
            <person name="Schroder I."/>
            <person name="Tallon L."/>
            <person name="Sadzewicz L."/>
            <person name="Zhao X."/>
            <person name="Boylan J."/>
            <person name="Ott S."/>
            <person name="Bowen H."/>
            <person name="Vavikolanu K."/>
            <person name="Mehta A."/>
            <person name="Aluvathingal J."/>
            <person name="Nadendla S."/>
            <person name="Lowell S."/>
            <person name="Myers T."/>
            <person name="Yan Y."/>
            <person name="Sichtig H."/>
        </authorList>
    </citation>
    <scope>NUCLEOTIDE SEQUENCE [LARGE SCALE GENOMIC DNA]</scope>
    <source>
        <strain evidence="1 6">FDAARGOS_894</strain>
    </source>
</reference>
<protein>
    <submittedName>
        <fullName evidence="2">Uncharacterized protein</fullName>
    </submittedName>
</protein>